<proteinExistence type="predicted"/>
<protein>
    <submittedName>
        <fullName evidence="1">Uncharacterized protein</fullName>
    </submittedName>
</protein>
<dbReference type="Proteomes" id="UP001153076">
    <property type="component" value="Unassembled WGS sequence"/>
</dbReference>
<evidence type="ECO:0000313" key="1">
    <source>
        <dbReference type="EMBL" id="KAJ8450859.1"/>
    </source>
</evidence>
<organism evidence="1 2">
    <name type="scientific">Carnegiea gigantea</name>
    <dbReference type="NCBI Taxonomy" id="171969"/>
    <lineage>
        <taxon>Eukaryota</taxon>
        <taxon>Viridiplantae</taxon>
        <taxon>Streptophyta</taxon>
        <taxon>Embryophyta</taxon>
        <taxon>Tracheophyta</taxon>
        <taxon>Spermatophyta</taxon>
        <taxon>Magnoliopsida</taxon>
        <taxon>eudicotyledons</taxon>
        <taxon>Gunneridae</taxon>
        <taxon>Pentapetalae</taxon>
        <taxon>Caryophyllales</taxon>
        <taxon>Cactineae</taxon>
        <taxon>Cactaceae</taxon>
        <taxon>Cactoideae</taxon>
        <taxon>Echinocereeae</taxon>
        <taxon>Carnegiea</taxon>
    </lineage>
</organism>
<keyword evidence="2" id="KW-1185">Reference proteome</keyword>
<name>A0A9Q1KWA1_9CARY</name>
<reference evidence="1" key="1">
    <citation type="submission" date="2022-04" db="EMBL/GenBank/DDBJ databases">
        <title>Carnegiea gigantea Genome sequencing and assembly v2.</title>
        <authorList>
            <person name="Copetti D."/>
            <person name="Sanderson M.J."/>
            <person name="Burquez A."/>
            <person name="Wojciechowski M.F."/>
        </authorList>
    </citation>
    <scope>NUCLEOTIDE SEQUENCE</scope>
    <source>
        <strain evidence="1">SGP5-SGP5p</strain>
        <tissue evidence="1">Aerial part</tissue>
    </source>
</reference>
<dbReference type="EMBL" id="JAKOGI010000012">
    <property type="protein sequence ID" value="KAJ8450859.1"/>
    <property type="molecule type" value="Genomic_DNA"/>
</dbReference>
<accession>A0A9Q1KWA1</accession>
<sequence length="202" mass="23084">MRNPPNIAFLLPTFTGSISVRICRENLLNNPHEISWVQQPFPLKEVIELNDEIMKNGFDECLNQVFPFAPKIRCVLPEERRLFLHDLEASVNHLSYAQSSLCQMIMLHGDRMPFDTTIEGTPPTALLLALIASQQHRSYPTGLEGVQQSRKVQYRTFSKRDEFHWPLAISDQPNHSELEVSTSAANQVPPQCTNLYTIKPML</sequence>
<dbReference type="AlphaFoldDB" id="A0A9Q1KWA1"/>
<comment type="caution">
    <text evidence="1">The sequence shown here is derived from an EMBL/GenBank/DDBJ whole genome shotgun (WGS) entry which is preliminary data.</text>
</comment>
<gene>
    <name evidence="1" type="ORF">Cgig2_032484</name>
</gene>
<evidence type="ECO:0000313" key="2">
    <source>
        <dbReference type="Proteomes" id="UP001153076"/>
    </source>
</evidence>